<feature type="compositionally biased region" description="Basic and acidic residues" evidence="1">
    <location>
        <begin position="257"/>
        <end position="266"/>
    </location>
</feature>
<evidence type="ECO:0000313" key="3">
    <source>
        <dbReference type="Proteomes" id="UP000092993"/>
    </source>
</evidence>
<reference evidence="2 3" key="1">
    <citation type="submission" date="2016-03" db="EMBL/GenBank/DDBJ databases">
        <title>Whole genome sequencing of Grifola frondosa 9006-11.</title>
        <authorList>
            <person name="Min B."/>
            <person name="Park H."/>
            <person name="Kim J.-G."/>
            <person name="Cho H."/>
            <person name="Oh Y.-L."/>
            <person name="Kong W.-S."/>
            <person name="Choi I.-G."/>
        </authorList>
    </citation>
    <scope>NUCLEOTIDE SEQUENCE [LARGE SCALE GENOMIC DNA]</scope>
    <source>
        <strain evidence="2 3">9006-11</strain>
    </source>
</reference>
<feature type="compositionally biased region" description="Low complexity" evidence="1">
    <location>
        <begin position="818"/>
        <end position="882"/>
    </location>
</feature>
<feature type="compositionally biased region" description="Basic and acidic residues" evidence="1">
    <location>
        <begin position="437"/>
        <end position="451"/>
    </location>
</feature>
<feature type="compositionally biased region" description="Basic residues" evidence="1">
    <location>
        <begin position="247"/>
        <end position="256"/>
    </location>
</feature>
<feature type="compositionally biased region" description="Polar residues" evidence="1">
    <location>
        <begin position="796"/>
        <end position="808"/>
    </location>
</feature>
<feature type="region of interest" description="Disordered" evidence="1">
    <location>
        <begin position="962"/>
        <end position="1110"/>
    </location>
</feature>
<feature type="compositionally biased region" description="Low complexity" evidence="1">
    <location>
        <begin position="711"/>
        <end position="729"/>
    </location>
</feature>
<dbReference type="STRING" id="5627.A0A1C7M0A0"/>
<dbReference type="EMBL" id="LUGG01000014">
    <property type="protein sequence ID" value="OBZ70370.1"/>
    <property type="molecule type" value="Genomic_DNA"/>
</dbReference>
<feature type="compositionally biased region" description="Basic and acidic residues" evidence="1">
    <location>
        <begin position="194"/>
        <end position="213"/>
    </location>
</feature>
<feature type="compositionally biased region" description="Low complexity" evidence="1">
    <location>
        <begin position="640"/>
        <end position="698"/>
    </location>
</feature>
<dbReference type="OrthoDB" id="9451547at2759"/>
<evidence type="ECO:0000313" key="2">
    <source>
        <dbReference type="EMBL" id="OBZ70370.1"/>
    </source>
</evidence>
<feature type="compositionally biased region" description="Low complexity" evidence="1">
    <location>
        <begin position="934"/>
        <end position="947"/>
    </location>
</feature>
<feature type="region of interest" description="Disordered" evidence="1">
    <location>
        <begin position="532"/>
        <end position="947"/>
    </location>
</feature>
<dbReference type="OMA" id="LCKGRRI"/>
<feature type="compositionally biased region" description="Low complexity" evidence="1">
    <location>
        <begin position="744"/>
        <end position="757"/>
    </location>
</feature>
<name>A0A1C7M0A0_GRIFR</name>
<feature type="compositionally biased region" description="Polar residues" evidence="1">
    <location>
        <begin position="95"/>
        <end position="105"/>
    </location>
</feature>
<feature type="region of interest" description="Disordered" evidence="1">
    <location>
        <begin position="437"/>
        <end position="464"/>
    </location>
</feature>
<gene>
    <name evidence="2" type="ORF">A0H81_09856</name>
</gene>
<feature type="region of interest" description="Disordered" evidence="1">
    <location>
        <begin position="1299"/>
        <end position="1343"/>
    </location>
</feature>
<feature type="region of interest" description="Disordered" evidence="1">
    <location>
        <begin position="149"/>
        <end position="417"/>
    </location>
</feature>
<feature type="compositionally biased region" description="Polar residues" evidence="1">
    <location>
        <begin position="623"/>
        <end position="639"/>
    </location>
</feature>
<dbReference type="Proteomes" id="UP000092993">
    <property type="component" value="Unassembled WGS sequence"/>
</dbReference>
<organism evidence="2 3">
    <name type="scientific">Grifola frondosa</name>
    <name type="common">Maitake</name>
    <name type="synonym">Polyporus frondosus</name>
    <dbReference type="NCBI Taxonomy" id="5627"/>
    <lineage>
        <taxon>Eukaryota</taxon>
        <taxon>Fungi</taxon>
        <taxon>Dikarya</taxon>
        <taxon>Basidiomycota</taxon>
        <taxon>Agaricomycotina</taxon>
        <taxon>Agaricomycetes</taxon>
        <taxon>Polyporales</taxon>
        <taxon>Grifolaceae</taxon>
        <taxon>Grifola</taxon>
    </lineage>
</organism>
<evidence type="ECO:0000256" key="1">
    <source>
        <dbReference type="SAM" id="MobiDB-lite"/>
    </source>
</evidence>
<protein>
    <submittedName>
        <fullName evidence="2">Uncharacterized protein</fullName>
    </submittedName>
</protein>
<feature type="region of interest" description="Disordered" evidence="1">
    <location>
        <begin position="75"/>
        <end position="112"/>
    </location>
</feature>
<keyword evidence="3" id="KW-1185">Reference proteome</keyword>
<feature type="compositionally biased region" description="Low complexity" evidence="1">
    <location>
        <begin position="962"/>
        <end position="1005"/>
    </location>
</feature>
<feature type="compositionally biased region" description="Basic and acidic residues" evidence="1">
    <location>
        <begin position="168"/>
        <end position="180"/>
    </location>
</feature>
<feature type="compositionally biased region" description="Basic residues" evidence="1">
    <location>
        <begin position="310"/>
        <end position="319"/>
    </location>
</feature>
<feature type="compositionally biased region" description="Polar residues" evidence="1">
    <location>
        <begin position="1315"/>
        <end position="1329"/>
    </location>
</feature>
<feature type="compositionally biased region" description="Low complexity" evidence="1">
    <location>
        <begin position="1098"/>
        <end position="1110"/>
    </location>
</feature>
<feature type="compositionally biased region" description="Basic and acidic residues" evidence="1">
    <location>
        <begin position="535"/>
        <end position="545"/>
    </location>
</feature>
<sequence length="1437" mass="151180">MGHPTHPTWILNPLIYWAVAFEYPAATLWHVAAWIRLLPIYRQWNERRYRKAMRRRHGIPDNDNRPFNVAFAAATKAREERKARQRQEERGQHAPTRSTGQTSAVSAEPQPHLTRVNAVRHTLSAQISSGSLNRDSEEVHVYGNGIQSVNNYNDNEHRATNSISAPRFPDRRNSDNRLNEDIVQLSTQPGAKRSRVESKELVDHDKPSRHESVEDMDVDEVVPLKRGAKRAASREDDESIESTRSDRRGKRARKHARDTLGEKPDHEMDEEADEVPPLKPVPRGKKRDRTEAGSSFGGDESVNDEDERSRRHRKRRTVSKKVDATSRGQKRGREVDALESDEDRLDDSGRKKRGKRSHDSEEIDAICGGRQIGEEWEVNGQHYKVGPNGQRLRQELVKKSRSRFPMPSDSQHPDRQAHLDVYVETWLSEEEYKAAKERRELAWQEPSKTEPDTPGDVPDSPLAGKSLLWRSIMAAQQESPASKKGPLGQSVVTNIGLRLSTFQQPQSASARRISSIYQSYSKWEKQDLEAAAMSKIRERTQREAARAAGSPTAPPTAPSNPFFTAPTHASTDKPSRSPFGLPTANAEVKPVPELPKSNIPQSTAAPSATMEKPAPANPFTFGPSVNNTTTAQGASTVPQSTPASGSTSGTPNFFAPKPAAPTKATAPTDGSGSGIPSFFGPKPTAPASSGMATTSTAGSGSGIPNFFGPKPATQTTAAPSNTAATPASGSGSGIPNFFGPKPSAPTGAAPPTTSAPGSGSGVLKFFGPKPTQTTAAPSTNNNPFAAPAAPAAPTSVFGTTTQTPSPQESKTEQRKPEQGSSGQSAPGPSLLSRLGMAPPSSAPSSSAASSFSFAKPATPSPLGNTVTTASTTAGTTSASNVAPGPPKFNFGFSKPLAPAASAASSAAPTPFVPFGTQPAPSSSSSSLANAFGNPSGSSATADSSTAPKSVFGVTGAASAAPATSAFSAPSAGTPAKSAFSAPAAGTSAGAFSAPAAGTSAGSAFSVPAGTGAFGVPSGGNTAGTSGSMFGGGMKPAASSKPSMQFGATSFGSTPGPSSQTTQPSTSKSTFAFGAPAAGTTSNTTAGAENKPKFSFGVTNTPAPSTSTAAPAANTNEAQKKSVFTNFTFGATSTPPRRDRLHHLDRLRQILPHSDNHHSPPGVLSAALVARPQIPLIPTPRPRPPAKARRTTSMHFAKLAPPPPYAPPLEVKLLDSQIAAAAQTVGPASGDGLRLPPTPSVEDWMNEKSREELSGLLLKADGLIKSRETELSLTSALCKSLYNDNVTLKNKHEALLARLPSTRAPSPSPSVPSSPMFASTPVSQSPSYHGSNIPPLASARMRHSRRISVTPSELASLADQNAELLDKLEKLEAESVKADHAGKRKLRKLEKEIQGLREELENTQAKGAALEEQAKGSGNLSAEECSGARRSARNVCGR</sequence>
<feature type="compositionally biased region" description="Basic and acidic residues" evidence="1">
    <location>
        <begin position="76"/>
        <end position="92"/>
    </location>
</feature>
<feature type="compositionally biased region" description="Low complexity" evidence="1">
    <location>
        <begin position="1048"/>
        <end position="1087"/>
    </location>
</feature>
<feature type="compositionally biased region" description="Low complexity" evidence="1">
    <location>
        <begin position="897"/>
        <end position="908"/>
    </location>
</feature>
<accession>A0A1C7M0A0</accession>
<feature type="region of interest" description="Disordered" evidence="1">
    <location>
        <begin position="1402"/>
        <end position="1437"/>
    </location>
</feature>
<feature type="compositionally biased region" description="Low complexity" evidence="1">
    <location>
        <begin position="770"/>
        <end position="794"/>
    </location>
</feature>
<proteinExistence type="predicted"/>
<comment type="caution">
    <text evidence="2">The sequence shown here is derived from an EMBL/GenBank/DDBJ whole genome shotgun (WGS) entry which is preliminary data.</text>
</comment>